<dbReference type="Pfam" id="PF02223">
    <property type="entry name" value="Thymidylate_kin"/>
    <property type="match status" value="1"/>
</dbReference>
<keyword evidence="3" id="KW-1185">Reference proteome</keyword>
<dbReference type="AlphaFoldDB" id="A0A1C5G6B5"/>
<dbReference type="InterPro" id="IPR039430">
    <property type="entry name" value="Thymidylate_kin-like_dom"/>
</dbReference>
<feature type="domain" description="Thymidylate kinase-like" evidence="1">
    <location>
        <begin position="34"/>
        <end position="210"/>
    </location>
</feature>
<evidence type="ECO:0000259" key="1">
    <source>
        <dbReference type="Pfam" id="PF02223"/>
    </source>
</evidence>
<dbReference type="EMBL" id="LT607733">
    <property type="protein sequence ID" value="SCG15399.1"/>
    <property type="molecule type" value="Genomic_DNA"/>
</dbReference>
<dbReference type="CDD" id="cd01672">
    <property type="entry name" value="TMPK"/>
    <property type="match status" value="1"/>
</dbReference>
<proteinExistence type="predicted"/>
<dbReference type="SUPFAM" id="SSF52540">
    <property type="entry name" value="P-loop containing nucleoside triphosphate hydrolases"/>
    <property type="match status" value="1"/>
</dbReference>
<keyword evidence="2" id="KW-0808">Transferase</keyword>
<dbReference type="Gene3D" id="3.40.50.300">
    <property type="entry name" value="P-loop containing nucleotide triphosphate hydrolases"/>
    <property type="match status" value="1"/>
</dbReference>
<accession>A0A1C5G6B5</accession>
<keyword evidence="2" id="KW-0418">Kinase</keyword>
<gene>
    <name evidence="2" type="ORF">GA0070610_1630</name>
</gene>
<dbReference type="Proteomes" id="UP000198251">
    <property type="component" value="Chromosome I"/>
</dbReference>
<organism evidence="2 3">
    <name type="scientific">Micromonospora echinofusca</name>
    <dbReference type="NCBI Taxonomy" id="47858"/>
    <lineage>
        <taxon>Bacteria</taxon>
        <taxon>Bacillati</taxon>
        <taxon>Actinomycetota</taxon>
        <taxon>Actinomycetes</taxon>
        <taxon>Micromonosporales</taxon>
        <taxon>Micromonosporaceae</taxon>
        <taxon>Micromonospora</taxon>
    </lineage>
</organism>
<dbReference type="InterPro" id="IPR027417">
    <property type="entry name" value="P-loop_NTPase"/>
</dbReference>
<protein>
    <submittedName>
        <fullName evidence="2">Thymidylate kinase</fullName>
    </submittedName>
</protein>
<sequence>MTSPDDSSSGIFGDWSGIATVPLVRGATIIALVGIDGAGKTTQAKALADRLRAAGVPATYFENPGGRPLWNRLAHALGRRDGPHLFGRTGYVALEASVRWLAIARAVLVSRLTGRAAVMDRWSWCQYVVMRVRGDRGGRLARLAYAIFPRPGVVCFLAVSPELAQQRVLARGVDTEELPYLRALDAGYRELPEFGSFTVVDADGGPAEVRAALDRVLRTALGPRYRADRP</sequence>
<dbReference type="GO" id="GO:0016301">
    <property type="term" value="F:kinase activity"/>
    <property type="evidence" value="ECO:0007669"/>
    <property type="project" value="UniProtKB-KW"/>
</dbReference>
<evidence type="ECO:0000313" key="2">
    <source>
        <dbReference type="EMBL" id="SCG15399.1"/>
    </source>
</evidence>
<evidence type="ECO:0000313" key="3">
    <source>
        <dbReference type="Proteomes" id="UP000198251"/>
    </source>
</evidence>
<name>A0A1C5G6B5_MICEH</name>
<reference evidence="2 3" key="1">
    <citation type="submission" date="2016-06" db="EMBL/GenBank/DDBJ databases">
        <authorList>
            <person name="Kjaerup R.B."/>
            <person name="Dalgaard T.S."/>
            <person name="Juul-Madsen H.R."/>
        </authorList>
    </citation>
    <scope>NUCLEOTIDE SEQUENCE [LARGE SCALE GENOMIC DNA]</scope>
    <source>
        <strain evidence="2 3">DSM 43913</strain>
    </source>
</reference>